<evidence type="ECO:0000313" key="7">
    <source>
        <dbReference type="Ensembl" id="ENSHHUP00000049617.1"/>
    </source>
</evidence>
<organism evidence="7 8">
    <name type="scientific">Hucho hucho</name>
    <name type="common">huchen</name>
    <dbReference type="NCBI Taxonomy" id="62062"/>
    <lineage>
        <taxon>Eukaryota</taxon>
        <taxon>Metazoa</taxon>
        <taxon>Chordata</taxon>
        <taxon>Craniata</taxon>
        <taxon>Vertebrata</taxon>
        <taxon>Euteleostomi</taxon>
        <taxon>Actinopterygii</taxon>
        <taxon>Neopterygii</taxon>
        <taxon>Teleostei</taxon>
        <taxon>Protacanthopterygii</taxon>
        <taxon>Salmoniformes</taxon>
        <taxon>Salmonidae</taxon>
        <taxon>Salmoninae</taxon>
        <taxon>Hucho</taxon>
    </lineage>
</organism>
<dbReference type="GO" id="GO:0008360">
    <property type="term" value="P:regulation of cell shape"/>
    <property type="evidence" value="ECO:0007669"/>
    <property type="project" value="TreeGrafter"/>
</dbReference>
<dbReference type="SMART" id="SM00297">
    <property type="entry name" value="BROMO"/>
    <property type="match status" value="1"/>
</dbReference>
<evidence type="ECO:0000259" key="6">
    <source>
        <dbReference type="PROSITE" id="PS50014"/>
    </source>
</evidence>
<dbReference type="CDD" id="cd05529">
    <property type="entry name" value="Bromo_WDR9_I_like"/>
    <property type="match status" value="1"/>
</dbReference>
<keyword evidence="2" id="KW-0677">Repeat</keyword>
<proteinExistence type="predicted"/>
<reference evidence="7" key="3">
    <citation type="submission" date="2025-09" db="UniProtKB">
        <authorList>
            <consortium name="Ensembl"/>
        </authorList>
    </citation>
    <scope>IDENTIFICATION</scope>
</reference>
<dbReference type="GO" id="GO:0006357">
    <property type="term" value="P:regulation of transcription by RNA polymerase II"/>
    <property type="evidence" value="ECO:0007669"/>
    <property type="project" value="TreeGrafter"/>
</dbReference>
<dbReference type="PANTHER" id="PTHR16266:SF4">
    <property type="entry name" value="PH-INTERACTING PROTEIN"/>
    <property type="match status" value="1"/>
</dbReference>
<dbReference type="AlphaFoldDB" id="A0A4W5NFE4"/>
<evidence type="ECO:0000256" key="5">
    <source>
        <dbReference type="SAM" id="MobiDB-lite"/>
    </source>
</evidence>
<reference evidence="8" key="1">
    <citation type="submission" date="2018-06" db="EMBL/GenBank/DDBJ databases">
        <title>Genome assembly of Danube salmon.</title>
        <authorList>
            <person name="Macqueen D.J."/>
            <person name="Gundappa M.K."/>
        </authorList>
    </citation>
    <scope>NUCLEOTIDE SEQUENCE [LARGE SCALE GENOMIC DNA]</scope>
</reference>
<accession>A0A4W5NFE4</accession>
<reference evidence="7" key="2">
    <citation type="submission" date="2025-08" db="UniProtKB">
        <authorList>
            <consortium name="Ensembl"/>
        </authorList>
    </citation>
    <scope>IDENTIFICATION</scope>
</reference>
<keyword evidence="8" id="KW-1185">Reference proteome</keyword>
<dbReference type="Pfam" id="PF00439">
    <property type="entry name" value="Bromodomain"/>
    <property type="match status" value="1"/>
</dbReference>
<dbReference type="InterPro" id="IPR001487">
    <property type="entry name" value="Bromodomain"/>
</dbReference>
<protein>
    <recommendedName>
        <fullName evidence="6">Bromo domain-containing protein</fullName>
    </recommendedName>
</protein>
<keyword evidence="1" id="KW-0597">Phosphoprotein</keyword>
<feature type="compositionally biased region" description="Acidic residues" evidence="5">
    <location>
        <begin position="162"/>
        <end position="176"/>
    </location>
</feature>
<dbReference type="PANTHER" id="PTHR16266">
    <property type="entry name" value="WD REPEAT DOMAIN 9"/>
    <property type="match status" value="1"/>
</dbReference>
<sequence length="308" mass="34488">MMCGPSVVFPEELGQSVPLTEEEQRELLYVPLEGEWGAATRNHECQRIINAIDQLTTLDVAVPFALPVDLQAYPSYCTVVAYLTDLSTIRSRLENRFYRRMSSLMWEVRYIEHNAQTFNETGAFIVKTAKFVSDLMLSFIKDPTMTDIIPLYNTMKKTAFSDTEDEDDEDDDEDTDTPGTSTRNRKVTHLITPLISLNLSDTVNTEALISLNLSYTVNTEALISLNLSYTVSTEALISLNLSYTVNTEALISLNLSYTVNTEALISLNLSYTVNTEALISLNLSYTVNTEALISLNLSYTVNTEALPH</sequence>
<evidence type="ECO:0000256" key="1">
    <source>
        <dbReference type="ARBA" id="ARBA00022553"/>
    </source>
</evidence>
<dbReference type="FunFam" id="1.20.920.10:FF:000008">
    <property type="entry name" value="Bromodomain and WD repeat domain containing 3"/>
    <property type="match status" value="1"/>
</dbReference>
<dbReference type="GeneTree" id="ENSGT01120000274034"/>
<dbReference type="Ensembl" id="ENSHHUT00000051401.1">
    <property type="protein sequence ID" value="ENSHHUP00000049617.1"/>
    <property type="gene ID" value="ENSHHUG00000030016.1"/>
</dbReference>
<name>A0A4W5NFE4_9TELE</name>
<dbReference type="InterPro" id="IPR052060">
    <property type="entry name" value="Bromo_WD_repeat"/>
</dbReference>
<keyword evidence="3 4" id="KW-0103">Bromodomain</keyword>
<evidence type="ECO:0000256" key="2">
    <source>
        <dbReference type="ARBA" id="ARBA00022737"/>
    </source>
</evidence>
<evidence type="ECO:0000256" key="4">
    <source>
        <dbReference type="PROSITE-ProRule" id="PRU00035"/>
    </source>
</evidence>
<evidence type="ECO:0000313" key="8">
    <source>
        <dbReference type="Proteomes" id="UP000314982"/>
    </source>
</evidence>
<feature type="domain" description="Bromo" evidence="6">
    <location>
        <begin position="56"/>
        <end position="126"/>
    </location>
</feature>
<dbReference type="SUPFAM" id="SSF47370">
    <property type="entry name" value="Bromodomain"/>
    <property type="match status" value="1"/>
</dbReference>
<dbReference type="Gene3D" id="1.20.920.10">
    <property type="entry name" value="Bromodomain-like"/>
    <property type="match status" value="1"/>
</dbReference>
<dbReference type="GO" id="GO:0005634">
    <property type="term" value="C:nucleus"/>
    <property type="evidence" value="ECO:0007669"/>
    <property type="project" value="TreeGrafter"/>
</dbReference>
<dbReference type="InterPro" id="IPR036427">
    <property type="entry name" value="Bromodomain-like_sf"/>
</dbReference>
<feature type="region of interest" description="Disordered" evidence="5">
    <location>
        <begin position="160"/>
        <end position="183"/>
    </location>
</feature>
<dbReference type="PRINTS" id="PR00503">
    <property type="entry name" value="BROMODOMAIN"/>
</dbReference>
<evidence type="ECO:0000256" key="3">
    <source>
        <dbReference type="ARBA" id="ARBA00023117"/>
    </source>
</evidence>
<dbReference type="GO" id="GO:0007010">
    <property type="term" value="P:cytoskeleton organization"/>
    <property type="evidence" value="ECO:0007669"/>
    <property type="project" value="TreeGrafter"/>
</dbReference>
<dbReference type="Proteomes" id="UP000314982">
    <property type="component" value="Unassembled WGS sequence"/>
</dbReference>
<dbReference type="PROSITE" id="PS50014">
    <property type="entry name" value="BROMODOMAIN_2"/>
    <property type="match status" value="1"/>
</dbReference>